<proteinExistence type="predicted"/>
<sequence>MNKIEYKRNMKRQKLEGRTALRCIQCGEDDPELIELHHVYGRNNSEETVPLCKNCHFKVTKQQNKLPRKVRSSNASREDNLRFILVSVGALMEGLGKQLRLIGLEADSI</sequence>
<dbReference type="GeneID" id="55820928"/>
<reference evidence="1 2" key="1">
    <citation type="submission" date="2020-06" db="EMBL/GenBank/DDBJ databases">
        <title>Methanolobus halotolerans sp. nov., isolated from a saline lake Tus in Siberia.</title>
        <authorList>
            <person name="Shen Y."/>
            <person name="Chen S.-C."/>
            <person name="Lai M.-C."/>
            <person name="Huang H.-H."/>
            <person name="Chiu H.-H."/>
            <person name="Tang S.-L."/>
            <person name="Rogozin D.Y."/>
            <person name="Degermendzhy A.G."/>
        </authorList>
    </citation>
    <scope>NUCLEOTIDE SEQUENCE [LARGE SCALE GENOMIC DNA]</scope>
    <source>
        <strain evidence="1 2">DSM 21339</strain>
    </source>
</reference>
<protein>
    <submittedName>
        <fullName evidence="1">HNH endonuclease</fullName>
    </submittedName>
</protein>
<organism evidence="1 2">
    <name type="scientific">Methanolobus zinderi</name>
    <dbReference type="NCBI Taxonomy" id="536044"/>
    <lineage>
        <taxon>Archaea</taxon>
        <taxon>Methanobacteriati</taxon>
        <taxon>Methanobacteriota</taxon>
        <taxon>Stenosarchaea group</taxon>
        <taxon>Methanomicrobia</taxon>
        <taxon>Methanosarcinales</taxon>
        <taxon>Methanosarcinaceae</taxon>
        <taxon>Methanolobus</taxon>
    </lineage>
</organism>
<keyword evidence="1" id="KW-0378">Hydrolase</keyword>
<evidence type="ECO:0000313" key="1">
    <source>
        <dbReference type="EMBL" id="QLC49582.1"/>
    </source>
</evidence>
<name>A0A7D5I859_9EURY</name>
<dbReference type="Proteomes" id="UP000509594">
    <property type="component" value="Chromosome"/>
</dbReference>
<dbReference type="InterPro" id="IPR003615">
    <property type="entry name" value="HNH_nuc"/>
</dbReference>
<dbReference type="KEGG" id="mzi:HWN40_04595"/>
<dbReference type="CDD" id="cd00085">
    <property type="entry name" value="HNHc"/>
    <property type="match status" value="1"/>
</dbReference>
<gene>
    <name evidence="1" type="ORF">HWN40_04595</name>
</gene>
<keyword evidence="1" id="KW-0540">Nuclease</keyword>
<dbReference type="RefSeq" id="WP_176964638.1">
    <property type="nucleotide sequence ID" value="NZ_CP058215.1"/>
</dbReference>
<keyword evidence="2" id="KW-1185">Reference proteome</keyword>
<accession>A0A7D5I859</accession>
<evidence type="ECO:0000313" key="2">
    <source>
        <dbReference type="Proteomes" id="UP000509594"/>
    </source>
</evidence>
<keyword evidence="1" id="KW-0255">Endonuclease</keyword>
<dbReference type="OrthoDB" id="129984at2157"/>
<dbReference type="EMBL" id="CP058215">
    <property type="protein sequence ID" value="QLC49582.1"/>
    <property type="molecule type" value="Genomic_DNA"/>
</dbReference>
<dbReference type="AlphaFoldDB" id="A0A7D5I859"/>
<dbReference type="GO" id="GO:0004519">
    <property type="term" value="F:endonuclease activity"/>
    <property type="evidence" value="ECO:0007669"/>
    <property type="project" value="UniProtKB-KW"/>
</dbReference>